<keyword evidence="3" id="KW-1185">Reference proteome</keyword>
<comment type="caution">
    <text evidence="2">The sequence shown here is derived from an EMBL/GenBank/DDBJ whole genome shotgun (WGS) entry which is preliminary data.</text>
</comment>
<evidence type="ECO:0000259" key="1">
    <source>
        <dbReference type="PROSITE" id="PS51379"/>
    </source>
</evidence>
<feature type="domain" description="4Fe-4S ferredoxin-type" evidence="1">
    <location>
        <begin position="69"/>
        <end position="98"/>
    </location>
</feature>
<name>A0A133VDY9_9EURY</name>
<dbReference type="AlphaFoldDB" id="A0A133VDY9"/>
<evidence type="ECO:0000313" key="2">
    <source>
        <dbReference type="EMBL" id="KXB04651.1"/>
    </source>
</evidence>
<dbReference type="GO" id="GO:0016491">
    <property type="term" value="F:oxidoreductase activity"/>
    <property type="evidence" value="ECO:0007669"/>
    <property type="project" value="UniProtKB-ARBA"/>
</dbReference>
<dbReference type="SUPFAM" id="SSF54862">
    <property type="entry name" value="4Fe-4S ferredoxins"/>
    <property type="match status" value="1"/>
</dbReference>
<dbReference type="Pfam" id="PF12838">
    <property type="entry name" value="Fer4_7"/>
    <property type="match status" value="1"/>
</dbReference>
<dbReference type="Gene3D" id="3.30.70.20">
    <property type="match status" value="1"/>
</dbReference>
<feature type="domain" description="4Fe-4S ferredoxin-type" evidence="1">
    <location>
        <begin position="37"/>
        <end position="66"/>
    </location>
</feature>
<dbReference type="InterPro" id="IPR017896">
    <property type="entry name" value="4Fe4S_Fe-S-bd"/>
</dbReference>
<dbReference type="EMBL" id="LHYD01000049">
    <property type="protein sequence ID" value="KXB04651.1"/>
    <property type="molecule type" value="Genomic_DNA"/>
</dbReference>
<proteinExistence type="predicted"/>
<evidence type="ECO:0000313" key="3">
    <source>
        <dbReference type="Proteomes" id="UP000070311"/>
    </source>
</evidence>
<sequence length="112" mass="12753">MPLPIIEYVKEFFTKDWAERFFNPKTPPVEKPDRFIEFPAPLKNKCFSCSKIEEICPVDAIGPGDGGESYPYIDKDRCIRCARCADICPNLVAEMGEIRKISKMSSSEELTL</sequence>
<protein>
    <recommendedName>
        <fullName evidence="1">4Fe-4S ferredoxin-type domain-containing protein</fullName>
    </recommendedName>
</protein>
<dbReference type="InterPro" id="IPR017900">
    <property type="entry name" value="4Fe4S_Fe_S_CS"/>
</dbReference>
<dbReference type="PROSITE" id="PS00198">
    <property type="entry name" value="4FE4S_FER_1"/>
    <property type="match status" value="1"/>
</dbReference>
<dbReference type="Proteomes" id="UP000070311">
    <property type="component" value="Unassembled WGS sequence"/>
</dbReference>
<reference evidence="2 3" key="1">
    <citation type="journal article" date="2016" name="Sci. Rep.">
        <title>Metabolic traits of an uncultured archaeal lineage -MSBL1- from brine pools of the Red Sea.</title>
        <authorList>
            <person name="Mwirichia R."/>
            <person name="Alam I."/>
            <person name="Rashid M."/>
            <person name="Vinu M."/>
            <person name="Ba-Alawi W."/>
            <person name="Anthony Kamau A."/>
            <person name="Kamanda Ngugi D."/>
            <person name="Goker M."/>
            <person name="Klenk H.P."/>
            <person name="Bajic V."/>
            <person name="Stingl U."/>
        </authorList>
    </citation>
    <scope>NUCLEOTIDE SEQUENCE [LARGE SCALE GENOMIC DNA]</scope>
    <source>
        <strain evidence="2">SCGC-AAA382A13</strain>
    </source>
</reference>
<dbReference type="PROSITE" id="PS51379">
    <property type="entry name" value="4FE4S_FER_2"/>
    <property type="match status" value="2"/>
</dbReference>
<organism evidence="2 3">
    <name type="scientific">candidate division MSBL1 archaeon SCGC-AAA382A13</name>
    <dbReference type="NCBI Taxonomy" id="1698279"/>
    <lineage>
        <taxon>Archaea</taxon>
        <taxon>Methanobacteriati</taxon>
        <taxon>Methanobacteriota</taxon>
        <taxon>candidate division MSBL1</taxon>
    </lineage>
</organism>
<accession>A0A133VDY9</accession>
<gene>
    <name evidence="2" type="ORF">AKJ50_02150</name>
</gene>